<name>A0A1V0DZG0_9CAUD</name>
<sequence>MTQQYSSADIQAINLALGTNFPLDAQTIAMDSYVAGAAQTAPNAGIPAMLTTFLSPKWIEFLTAPMNAAKAFDEKQFGDRVTTNIAIPTFELYGETSSYGDFNDNGMSNDNENWEYRQPYAYQTNIKIGEIAEERAAAARFSLVERQIQATTLTLNKTQNAIYLYGVQGLKNYGLLNDPDLLPDSVGANWAILDSLGLYNEVLKLFTQLVTQSNGLVQETDAMTLVLSPKMNARLLASNQYGLNAMKYIKDNLPNLKIVPIPEYSTDAGEKVQLVLDSYMGQETIHLGFVDKLRTHKVEVKTSGFLQKRSQSTIGAIIYYPMLVANMLASYDETP</sequence>
<proteinExistence type="predicted"/>
<gene>
    <name evidence="1" type="ORF">ABP12_00082</name>
</gene>
<dbReference type="EMBL" id="KY670595">
    <property type="protein sequence ID" value="ARB06823.1"/>
    <property type="molecule type" value="Genomic_DNA"/>
</dbReference>
<dbReference type="OrthoDB" id="4144at10239"/>
<evidence type="ECO:0000313" key="1">
    <source>
        <dbReference type="EMBL" id="ARB06823.1"/>
    </source>
</evidence>
<protein>
    <submittedName>
        <fullName evidence="1">Putative capsid protein</fullName>
    </submittedName>
</protein>
<dbReference type="Proteomes" id="UP000221758">
    <property type="component" value="Segment"/>
</dbReference>
<reference evidence="1 2" key="1">
    <citation type="submission" date="2017-02" db="EMBL/GenBank/DDBJ databases">
        <title>The complete genome of Acinetobacter Baumannii phage WCHABP12.</title>
        <authorList>
            <person name="Zhou W."/>
            <person name="Feng Y."/>
            <person name="Zong Z."/>
        </authorList>
    </citation>
    <scope>NUCLEOTIDE SEQUENCE [LARGE SCALE GENOMIC DNA]</scope>
</reference>
<accession>A0A1V0DZG0</accession>
<organism evidence="1 2">
    <name type="scientific">Acinetobacter phage WCHABP12</name>
    <dbReference type="NCBI Taxonomy" id="1965454"/>
    <lineage>
        <taxon>Viruses</taxon>
        <taxon>Duplodnaviria</taxon>
        <taxon>Heunggongvirae</taxon>
        <taxon>Uroviricota</taxon>
        <taxon>Caudoviricetes</taxon>
        <taxon>Obolenskvirus</taxon>
        <taxon>Obolenskvirus WCHABP12</taxon>
    </lineage>
</organism>
<evidence type="ECO:0000313" key="2">
    <source>
        <dbReference type="Proteomes" id="UP000221758"/>
    </source>
</evidence>
<keyword evidence="2" id="KW-1185">Reference proteome</keyword>